<organism evidence="2 3">
    <name type="scientific">Hericium alpestre</name>
    <dbReference type="NCBI Taxonomy" id="135208"/>
    <lineage>
        <taxon>Eukaryota</taxon>
        <taxon>Fungi</taxon>
        <taxon>Dikarya</taxon>
        <taxon>Basidiomycota</taxon>
        <taxon>Agaricomycotina</taxon>
        <taxon>Agaricomycetes</taxon>
        <taxon>Russulales</taxon>
        <taxon>Hericiaceae</taxon>
        <taxon>Hericium</taxon>
    </lineage>
</organism>
<evidence type="ECO:0000313" key="3">
    <source>
        <dbReference type="Proteomes" id="UP000298061"/>
    </source>
</evidence>
<dbReference type="PROSITE" id="PS50011">
    <property type="entry name" value="PROTEIN_KINASE_DOM"/>
    <property type="match status" value="1"/>
</dbReference>
<gene>
    <name evidence="2" type="ORF">EWM64_g1845</name>
</gene>
<dbReference type="Gene3D" id="1.10.510.10">
    <property type="entry name" value="Transferase(Phosphotransferase) domain 1"/>
    <property type="match status" value="1"/>
</dbReference>
<dbReference type="SUPFAM" id="SSF56112">
    <property type="entry name" value="Protein kinase-like (PK-like)"/>
    <property type="match status" value="1"/>
</dbReference>
<dbReference type="GO" id="GO:0004672">
    <property type="term" value="F:protein kinase activity"/>
    <property type="evidence" value="ECO:0007669"/>
    <property type="project" value="InterPro"/>
</dbReference>
<accession>A0A4Z0A605</accession>
<comment type="caution">
    <text evidence="2">The sequence shown here is derived from an EMBL/GenBank/DDBJ whole genome shotgun (WGS) entry which is preliminary data.</text>
</comment>
<dbReference type="AlphaFoldDB" id="A0A4Z0A605"/>
<feature type="domain" description="Protein kinase" evidence="1">
    <location>
        <begin position="1"/>
        <end position="231"/>
    </location>
</feature>
<dbReference type="STRING" id="135208.A0A4Z0A605"/>
<keyword evidence="3" id="KW-1185">Reference proteome</keyword>
<dbReference type="GO" id="GO:0005524">
    <property type="term" value="F:ATP binding"/>
    <property type="evidence" value="ECO:0007669"/>
    <property type="project" value="InterPro"/>
</dbReference>
<proteinExistence type="predicted"/>
<evidence type="ECO:0000313" key="2">
    <source>
        <dbReference type="EMBL" id="TFY82165.1"/>
    </source>
</evidence>
<reference evidence="2 3" key="1">
    <citation type="submission" date="2019-02" db="EMBL/GenBank/DDBJ databases">
        <title>Genome sequencing of the rare red list fungi Hericium alpestre (H. flagellum).</title>
        <authorList>
            <person name="Buettner E."/>
            <person name="Kellner H."/>
        </authorList>
    </citation>
    <scope>NUCLEOTIDE SEQUENCE [LARGE SCALE GENOMIC DNA]</scope>
    <source>
        <strain evidence="2 3">DSM 108284</strain>
    </source>
</reference>
<dbReference type="OrthoDB" id="5987198at2759"/>
<dbReference type="Proteomes" id="UP000298061">
    <property type="component" value="Unassembled WGS sequence"/>
</dbReference>
<evidence type="ECO:0000259" key="1">
    <source>
        <dbReference type="PROSITE" id="PS50011"/>
    </source>
</evidence>
<dbReference type="InterPro" id="IPR011009">
    <property type="entry name" value="Kinase-like_dom_sf"/>
</dbReference>
<protein>
    <recommendedName>
        <fullName evidence="1">Protein kinase domain-containing protein</fullName>
    </recommendedName>
</protein>
<sequence>MHENFVAHRDCGSLNIMMDASQMYPQSFHPVKINKSRDFRGRARLLTRTECKPRYYLIDFGLSMRYDPQSGNWPPSERKVYGVDKSVPEYRDMDGLHNPFPTDVYYIGNLIREHFLQRFKGLSFFDQLISRMVQNDPNLRPPMYEVAEVAAGKAQRIVVARCWRLCAHIMRARYFSEDIGFIPLPDVHVETAGNSFFTVWLRSTKSLFLAGALRNFLIIPYAMYQQWIYYS</sequence>
<dbReference type="InterPro" id="IPR000719">
    <property type="entry name" value="Prot_kinase_dom"/>
</dbReference>
<dbReference type="EMBL" id="SFCI01000135">
    <property type="protein sequence ID" value="TFY82165.1"/>
    <property type="molecule type" value="Genomic_DNA"/>
</dbReference>
<name>A0A4Z0A605_9AGAM</name>